<organism evidence="14 15">
    <name type="scientific">Vannielia litorea</name>
    <dbReference type="NCBI Taxonomy" id="1217970"/>
    <lineage>
        <taxon>Bacteria</taxon>
        <taxon>Pseudomonadati</taxon>
        <taxon>Pseudomonadota</taxon>
        <taxon>Alphaproteobacteria</taxon>
        <taxon>Rhodobacterales</taxon>
        <taxon>Paracoccaceae</taxon>
        <taxon>Vannielia</taxon>
    </lineage>
</organism>
<evidence type="ECO:0000256" key="12">
    <source>
        <dbReference type="ARBA" id="ARBA00037859"/>
    </source>
</evidence>
<dbReference type="Pfam" id="PF01370">
    <property type="entry name" value="Epimerase"/>
    <property type="match status" value="1"/>
</dbReference>
<dbReference type="Gene3D" id="3.40.50.720">
    <property type="entry name" value="NAD(P)-binding Rossmann-like Domain"/>
    <property type="match status" value="1"/>
</dbReference>
<keyword evidence="6" id="KW-1133">Transmembrane helix</keyword>
<evidence type="ECO:0000256" key="7">
    <source>
        <dbReference type="ARBA" id="ARBA00023027"/>
    </source>
</evidence>
<evidence type="ECO:0000256" key="2">
    <source>
        <dbReference type="ARBA" id="ARBA00004323"/>
    </source>
</evidence>
<evidence type="ECO:0000313" key="14">
    <source>
        <dbReference type="EMBL" id="SIN76164.1"/>
    </source>
</evidence>
<proteinExistence type="predicted"/>
<dbReference type="GO" id="GO:0070403">
    <property type="term" value="F:NAD+ binding"/>
    <property type="evidence" value="ECO:0007669"/>
    <property type="project" value="InterPro"/>
</dbReference>
<evidence type="ECO:0000256" key="6">
    <source>
        <dbReference type="ARBA" id="ARBA00022989"/>
    </source>
</evidence>
<keyword evidence="5" id="KW-0735">Signal-anchor</keyword>
<dbReference type="FunFam" id="3.40.50.720:FF:000065">
    <property type="entry name" value="UDP-glucuronic acid decarboxylase 1"/>
    <property type="match status" value="1"/>
</dbReference>
<keyword evidence="9" id="KW-0472">Membrane</keyword>
<evidence type="ECO:0000256" key="5">
    <source>
        <dbReference type="ARBA" id="ARBA00022968"/>
    </source>
</evidence>
<keyword evidence="11" id="KW-0456">Lyase</keyword>
<evidence type="ECO:0000256" key="4">
    <source>
        <dbReference type="ARBA" id="ARBA00022793"/>
    </source>
</evidence>
<dbReference type="GO" id="GO:0048040">
    <property type="term" value="F:UDP-glucuronate decarboxylase activity"/>
    <property type="evidence" value="ECO:0007669"/>
    <property type="project" value="TreeGrafter"/>
</dbReference>
<keyword evidence="4" id="KW-0210">Decarboxylase</keyword>
<evidence type="ECO:0000256" key="8">
    <source>
        <dbReference type="ARBA" id="ARBA00023034"/>
    </source>
</evidence>
<keyword evidence="3" id="KW-0812">Transmembrane</keyword>
<dbReference type="GO" id="GO:0005737">
    <property type="term" value="C:cytoplasm"/>
    <property type="evidence" value="ECO:0007669"/>
    <property type="project" value="TreeGrafter"/>
</dbReference>
<comment type="subcellular location">
    <subcellularLocation>
        <location evidence="2">Golgi apparatus membrane</location>
        <topology evidence="2">Single-pass type II membrane protein</topology>
    </subcellularLocation>
    <subcellularLocation>
        <location evidence="12">Golgi apparatus</location>
        <location evidence="12">Golgi stack membrane</location>
    </subcellularLocation>
</comment>
<name>A0A1N6DZL7_9RHOB</name>
<dbReference type="GO" id="GO:0033320">
    <property type="term" value="P:UDP-D-xylose biosynthetic process"/>
    <property type="evidence" value="ECO:0007669"/>
    <property type="project" value="UniProtKB-UniPathway"/>
</dbReference>
<evidence type="ECO:0000256" key="3">
    <source>
        <dbReference type="ARBA" id="ARBA00022692"/>
    </source>
</evidence>
<evidence type="ECO:0000256" key="1">
    <source>
        <dbReference type="ARBA" id="ARBA00001911"/>
    </source>
</evidence>
<keyword evidence="10" id="KW-0325">Glycoprotein</keyword>
<sequence>MKHVLVTGGAGFIGRHLVKALLNRGARVTVLDDMSTGHRENLPSHPRLTVTEGCVTRLPDPGPVDMIYNLACRASPRHYQADPIGTWRASVHGVEQVASLARRHSARIVHSSTSEVYGDPEVTPQTEAYVGHVNPVGPRACYDESKRAAETLLADLYRIEGLQVRIARIFNTYGPGMAADDGRVVSNFVVQALKGVPLTIYGDGRQTRSFCHVRDMVAGLLALGETEGIDGAIVNIGNPGEFTIAALAAKIAALAGVPLEIAPAPLPADDPRQRRPDITRARALLGWEPKVELDEGLADTMAHFRELLALT</sequence>
<reference evidence="15" key="1">
    <citation type="submission" date="2016-11" db="EMBL/GenBank/DDBJ databases">
        <authorList>
            <person name="Varghese N."/>
            <person name="Submissions S."/>
        </authorList>
    </citation>
    <scope>NUCLEOTIDE SEQUENCE [LARGE SCALE GENOMIC DNA]</scope>
    <source>
        <strain evidence="15">DSM 29440</strain>
    </source>
</reference>
<accession>A0A1N6DZL7</accession>
<dbReference type="STRING" id="1217970.SAMN05444002_0174"/>
<evidence type="ECO:0000256" key="9">
    <source>
        <dbReference type="ARBA" id="ARBA00023136"/>
    </source>
</evidence>
<evidence type="ECO:0000256" key="10">
    <source>
        <dbReference type="ARBA" id="ARBA00023180"/>
    </source>
</evidence>
<protein>
    <submittedName>
        <fullName evidence="14">UDP-glucuronate decarboxylase</fullName>
    </submittedName>
</protein>
<keyword evidence="7" id="KW-0520">NAD</keyword>
<evidence type="ECO:0000313" key="15">
    <source>
        <dbReference type="Proteomes" id="UP000184932"/>
    </source>
</evidence>
<dbReference type="UniPathway" id="UPA00796">
    <property type="reaction ID" value="UER00771"/>
</dbReference>
<evidence type="ECO:0000259" key="13">
    <source>
        <dbReference type="Pfam" id="PF01370"/>
    </source>
</evidence>
<keyword evidence="8" id="KW-0333">Golgi apparatus</keyword>
<dbReference type="AlphaFoldDB" id="A0A1N6DZL7"/>
<dbReference type="InterPro" id="IPR036291">
    <property type="entry name" value="NAD(P)-bd_dom_sf"/>
</dbReference>
<keyword evidence="15" id="KW-1185">Reference proteome</keyword>
<dbReference type="PANTHER" id="PTHR43078:SF6">
    <property type="entry name" value="UDP-GLUCURONIC ACID DECARBOXYLASE 1"/>
    <property type="match status" value="1"/>
</dbReference>
<evidence type="ECO:0000256" key="11">
    <source>
        <dbReference type="ARBA" id="ARBA00023239"/>
    </source>
</evidence>
<dbReference type="PANTHER" id="PTHR43078">
    <property type="entry name" value="UDP-GLUCURONIC ACID DECARBOXYLASE-RELATED"/>
    <property type="match status" value="1"/>
</dbReference>
<dbReference type="RefSeq" id="WP_084192857.1">
    <property type="nucleotide sequence ID" value="NZ_FSRL01000001.1"/>
</dbReference>
<gene>
    <name evidence="14" type="ORF">SAMN05444002_0174</name>
</gene>
<dbReference type="InterPro" id="IPR001509">
    <property type="entry name" value="Epimerase_deHydtase"/>
</dbReference>
<dbReference type="GO" id="GO:0042732">
    <property type="term" value="P:D-xylose metabolic process"/>
    <property type="evidence" value="ECO:0007669"/>
    <property type="project" value="InterPro"/>
</dbReference>
<dbReference type="InterPro" id="IPR044516">
    <property type="entry name" value="UXS-like"/>
</dbReference>
<dbReference type="Proteomes" id="UP000184932">
    <property type="component" value="Unassembled WGS sequence"/>
</dbReference>
<comment type="cofactor">
    <cofactor evidence="1">
        <name>NAD(+)</name>
        <dbReference type="ChEBI" id="CHEBI:57540"/>
    </cofactor>
</comment>
<dbReference type="SUPFAM" id="SSF51735">
    <property type="entry name" value="NAD(P)-binding Rossmann-fold domains"/>
    <property type="match status" value="1"/>
</dbReference>
<feature type="domain" description="NAD-dependent epimerase/dehydratase" evidence="13">
    <location>
        <begin position="4"/>
        <end position="237"/>
    </location>
</feature>
<dbReference type="EMBL" id="FSRL01000001">
    <property type="protein sequence ID" value="SIN76164.1"/>
    <property type="molecule type" value="Genomic_DNA"/>
</dbReference>
<dbReference type="OrthoDB" id="9801785at2"/>